<gene>
    <name evidence="2" type="ORF">BDV33DRAFT_178507</name>
</gene>
<accession>A0A5N6EGD4</accession>
<dbReference type="AlphaFoldDB" id="A0A5N6EGD4"/>
<protein>
    <recommendedName>
        <fullName evidence="4">Transmembrane protein</fullName>
    </recommendedName>
</protein>
<reference evidence="2 3" key="1">
    <citation type="submission" date="2019-04" db="EMBL/GenBank/DDBJ databases">
        <title>Fungal friends and foes A comparative genomics study of 23 Aspergillus species from section Flavi.</title>
        <authorList>
            <consortium name="DOE Joint Genome Institute"/>
            <person name="Kjaerbolling I."/>
            <person name="Vesth T.C."/>
            <person name="Frisvad J.C."/>
            <person name="Nybo J.L."/>
            <person name="Theobald S."/>
            <person name="Kildgaard S."/>
            <person name="Petersen T.I."/>
            <person name="Kuo A."/>
            <person name="Sato A."/>
            <person name="Lyhne E.K."/>
            <person name="Kogle M.E."/>
            <person name="Wiebenga A."/>
            <person name="Kun R.S."/>
            <person name="Lubbers R.J."/>
            <person name="Makela M.R."/>
            <person name="Barry K."/>
            <person name="Chovatia M."/>
            <person name="Clum A."/>
            <person name="Daum C."/>
            <person name="Haridas S."/>
            <person name="He G."/>
            <person name="LaButti K."/>
            <person name="Lipzen A."/>
            <person name="Mondo S."/>
            <person name="Pangilinan J."/>
            <person name="Riley R."/>
            <person name="Salamov A."/>
            <person name="Simmons B.A."/>
            <person name="Magnuson J.K."/>
            <person name="Henrissat B."/>
            <person name="Mortensen U.H."/>
            <person name="Larsen T.O."/>
            <person name="De vries R.P."/>
            <person name="Grigoriev I.V."/>
            <person name="Machida M."/>
            <person name="Baker S.E."/>
            <person name="Andersen M.R."/>
        </authorList>
    </citation>
    <scope>NUCLEOTIDE SEQUENCE [LARGE SCALE GENOMIC DNA]</scope>
    <source>
        <strain evidence="2 3">CBS 126849</strain>
    </source>
</reference>
<proteinExistence type="predicted"/>
<keyword evidence="3" id="KW-1185">Reference proteome</keyword>
<dbReference type="EMBL" id="ML733476">
    <property type="protein sequence ID" value="KAB8216661.1"/>
    <property type="molecule type" value="Genomic_DNA"/>
</dbReference>
<dbReference type="Proteomes" id="UP000326799">
    <property type="component" value="Unassembled WGS sequence"/>
</dbReference>
<evidence type="ECO:0008006" key="4">
    <source>
        <dbReference type="Google" id="ProtNLM"/>
    </source>
</evidence>
<keyword evidence="1" id="KW-0812">Transmembrane</keyword>
<evidence type="ECO:0000256" key="1">
    <source>
        <dbReference type="SAM" id="Phobius"/>
    </source>
</evidence>
<evidence type="ECO:0000313" key="3">
    <source>
        <dbReference type="Proteomes" id="UP000326799"/>
    </source>
</evidence>
<evidence type="ECO:0000313" key="2">
    <source>
        <dbReference type="EMBL" id="KAB8216661.1"/>
    </source>
</evidence>
<sequence>MALAISHSSHAPRLVHSMVGSRRHAKGRSFVWVDPPLPLFPFLFAFFFSFLFFSFLPFS</sequence>
<feature type="transmembrane region" description="Helical" evidence="1">
    <location>
        <begin position="39"/>
        <end position="58"/>
    </location>
</feature>
<name>A0A5N6EGD4_9EURO</name>
<keyword evidence="1" id="KW-0472">Membrane</keyword>
<organism evidence="2 3">
    <name type="scientific">Aspergillus novoparasiticus</name>
    <dbReference type="NCBI Taxonomy" id="986946"/>
    <lineage>
        <taxon>Eukaryota</taxon>
        <taxon>Fungi</taxon>
        <taxon>Dikarya</taxon>
        <taxon>Ascomycota</taxon>
        <taxon>Pezizomycotina</taxon>
        <taxon>Eurotiomycetes</taxon>
        <taxon>Eurotiomycetidae</taxon>
        <taxon>Eurotiales</taxon>
        <taxon>Aspergillaceae</taxon>
        <taxon>Aspergillus</taxon>
        <taxon>Aspergillus subgen. Circumdati</taxon>
    </lineage>
</organism>
<keyword evidence="1" id="KW-1133">Transmembrane helix</keyword>